<name>A0ABX0A4V3_9BACI</name>
<dbReference type="RefSeq" id="WP_161921299.1">
    <property type="nucleotide sequence ID" value="NZ_JAACYS010000062.1"/>
</dbReference>
<evidence type="ECO:0000256" key="3">
    <source>
        <dbReference type="ARBA" id="ARBA00022989"/>
    </source>
</evidence>
<evidence type="ECO:0000256" key="2">
    <source>
        <dbReference type="ARBA" id="ARBA00022692"/>
    </source>
</evidence>
<dbReference type="Gene3D" id="3.90.226.10">
    <property type="entry name" value="2-enoyl-CoA Hydratase, Chain A, domain 1"/>
    <property type="match status" value="1"/>
</dbReference>
<feature type="domain" description="NfeD-like C-terminal" evidence="6">
    <location>
        <begin position="384"/>
        <end position="437"/>
    </location>
</feature>
<keyword evidence="4 5" id="KW-0472">Membrane</keyword>
<evidence type="ECO:0000313" key="10">
    <source>
        <dbReference type="Proteomes" id="UP000743899"/>
    </source>
</evidence>
<proteinExistence type="predicted"/>
<protein>
    <submittedName>
        <fullName evidence="9">Nodulation protein NfeD</fullName>
    </submittedName>
</protein>
<evidence type="ECO:0000259" key="7">
    <source>
        <dbReference type="Pfam" id="PF24961"/>
    </source>
</evidence>
<dbReference type="Proteomes" id="UP000743899">
    <property type="component" value="Unassembled WGS sequence"/>
</dbReference>
<feature type="domain" description="NfeD1b N-terminal" evidence="8">
    <location>
        <begin position="35"/>
        <end position="220"/>
    </location>
</feature>
<feature type="transmembrane region" description="Helical" evidence="5">
    <location>
        <begin position="260"/>
        <end position="277"/>
    </location>
</feature>
<dbReference type="PANTHER" id="PTHR33507:SF3">
    <property type="entry name" value="INNER MEMBRANE PROTEIN YBBJ"/>
    <property type="match status" value="1"/>
</dbReference>
<organism evidence="9 10">
    <name type="scientific">Pallidibacillus pasinlerensis</name>
    <dbReference type="NCBI Taxonomy" id="2703818"/>
    <lineage>
        <taxon>Bacteria</taxon>
        <taxon>Bacillati</taxon>
        <taxon>Bacillota</taxon>
        <taxon>Bacilli</taxon>
        <taxon>Bacillales</taxon>
        <taxon>Bacillaceae</taxon>
        <taxon>Pallidibacillus</taxon>
    </lineage>
</organism>
<sequence length="441" mass="47505">MRKFSKKLFAVIFLLYFIPLSLIPINQVSGDNDLVYYAKIDSEVTDGLTEYLKRAITTAEENNAKAIIFEIHTPGGVVAAAQDIAKLLGDTKVTTIAFINHNALSAGAYISLNMDEIYMVPSGNIGAAGVITQDGNAADKKAQSAWIAAMRSAAEQGGRDPIYAVAMADESVEIPELGKEKGEFLTLTATDAVKVGYAEGIVGSKDELLQVIELQHADLEIIDKTVSERIAEFITNPIITSLLLTLGSLGLVLELYSPGFGLPGMIGISSFLLFFYGHYIAGLAGYESLILFILGVALILLEFFIPGGIVGFIGLGLVILSILLTGESLIQMGISLGIAITFAIIVMVIFMKFFKKRVRIFDNLVLRDATSTEKGYVSNESRTDLLNKEGTALTPLRPSGTIIIDNERIDAVSEGGFINSGDKVVVIKVEGVRVIVRQVKE</sequence>
<accession>A0ABX0A4V3</accession>
<dbReference type="SUPFAM" id="SSF52096">
    <property type="entry name" value="ClpP/crotonase"/>
    <property type="match status" value="1"/>
</dbReference>
<dbReference type="CDD" id="cd07021">
    <property type="entry name" value="Clp_protease_NfeD_like"/>
    <property type="match status" value="1"/>
</dbReference>
<comment type="caution">
    <text evidence="9">The sequence shown here is derived from an EMBL/GenBank/DDBJ whole genome shotgun (WGS) entry which is preliminary data.</text>
</comment>
<dbReference type="Pfam" id="PF25145">
    <property type="entry name" value="NfeD1b_N"/>
    <property type="match status" value="1"/>
</dbReference>
<dbReference type="PANTHER" id="PTHR33507">
    <property type="entry name" value="INNER MEMBRANE PROTEIN YBBJ"/>
    <property type="match status" value="1"/>
</dbReference>
<evidence type="ECO:0000256" key="4">
    <source>
        <dbReference type="ARBA" id="ARBA00023136"/>
    </source>
</evidence>
<dbReference type="Gene3D" id="2.40.50.140">
    <property type="entry name" value="Nucleic acid-binding proteins"/>
    <property type="match status" value="1"/>
</dbReference>
<keyword evidence="3 5" id="KW-1133">Transmembrane helix</keyword>
<reference evidence="9 10" key="1">
    <citation type="submission" date="2020-01" db="EMBL/GenBank/DDBJ databases">
        <title>A novel Bacillus sp. from Pasinler.</title>
        <authorList>
            <person name="Adiguzel A."/>
            <person name="Ay H."/>
            <person name="Baltaci M.O."/>
        </authorList>
    </citation>
    <scope>NUCLEOTIDE SEQUENCE [LARGE SCALE GENOMIC DNA]</scope>
    <source>
        <strain evidence="9 10">P1</strain>
    </source>
</reference>
<dbReference type="InterPro" id="IPR052165">
    <property type="entry name" value="Membrane_assoc_protease"/>
</dbReference>
<dbReference type="SUPFAM" id="SSF141322">
    <property type="entry name" value="NfeD domain-like"/>
    <property type="match status" value="1"/>
</dbReference>
<evidence type="ECO:0000256" key="5">
    <source>
        <dbReference type="SAM" id="Phobius"/>
    </source>
</evidence>
<dbReference type="Pfam" id="PF24961">
    <property type="entry name" value="NfeD_membrane"/>
    <property type="match status" value="1"/>
</dbReference>
<dbReference type="InterPro" id="IPR029045">
    <property type="entry name" value="ClpP/crotonase-like_dom_sf"/>
</dbReference>
<keyword evidence="2 5" id="KW-0812">Transmembrane</keyword>
<dbReference type="EMBL" id="JAACYS010000062">
    <property type="protein sequence ID" value="NCU18469.1"/>
    <property type="molecule type" value="Genomic_DNA"/>
</dbReference>
<feature type="transmembrane region" description="Helical" evidence="5">
    <location>
        <begin position="233"/>
        <end position="253"/>
    </location>
</feature>
<evidence type="ECO:0000256" key="1">
    <source>
        <dbReference type="ARBA" id="ARBA00004141"/>
    </source>
</evidence>
<dbReference type="Pfam" id="PF01957">
    <property type="entry name" value="NfeD"/>
    <property type="match status" value="1"/>
</dbReference>
<evidence type="ECO:0000259" key="8">
    <source>
        <dbReference type="Pfam" id="PF25145"/>
    </source>
</evidence>
<dbReference type="InterPro" id="IPR056739">
    <property type="entry name" value="NfeD_membrane"/>
</dbReference>
<feature type="transmembrane region" description="Helical" evidence="5">
    <location>
        <begin position="283"/>
        <end position="301"/>
    </location>
</feature>
<keyword evidence="10" id="KW-1185">Reference proteome</keyword>
<dbReference type="InterPro" id="IPR012340">
    <property type="entry name" value="NA-bd_OB-fold"/>
</dbReference>
<dbReference type="InterPro" id="IPR056738">
    <property type="entry name" value="NfeD1b_N"/>
</dbReference>
<evidence type="ECO:0000313" key="9">
    <source>
        <dbReference type="EMBL" id="NCU18469.1"/>
    </source>
</evidence>
<comment type="subcellular location">
    <subcellularLocation>
        <location evidence="1">Membrane</location>
        <topology evidence="1">Multi-pass membrane protein</topology>
    </subcellularLocation>
</comment>
<evidence type="ECO:0000259" key="6">
    <source>
        <dbReference type="Pfam" id="PF01957"/>
    </source>
</evidence>
<gene>
    <name evidence="9" type="ORF">GW534_12170</name>
</gene>
<dbReference type="InterPro" id="IPR002810">
    <property type="entry name" value="NfeD-like_C"/>
</dbReference>
<feature type="transmembrane region" description="Helical" evidence="5">
    <location>
        <begin position="332"/>
        <end position="354"/>
    </location>
</feature>
<feature type="domain" description="NfeD integral membrane" evidence="7">
    <location>
        <begin position="239"/>
        <end position="352"/>
    </location>
</feature>